<reference evidence="14 16" key="2">
    <citation type="submission" date="2023-09" db="EMBL/GenBank/DDBJ databases">
        <title>Complete-Gapless Cercospora beticola genome.</title>
        <authorList>
            <person name="Wyatt N.A."/>
            <person name="Spanner R.E."/>
            <person name="Bolton M.D."/>
        </authorList>
    </citation>
    <scope>NUCLEOTIDE SEQUENCE [LARGE SCALE GENOMIC DNA]</scope>
    <source>
        <strain evidence="14">Cb09-40</strain>
    </source>
</reference>
<evidence type="ECO:0000256" key="3">
    <source>
        <dbReference type="ARBA" id="ARBA00010031"/>
    </source>
</evidence>
<keyword evidence="9" id="KW-0479">Metal-binding</keyword>
<comment type="caution">
    <text evidence="9">Lacks conserved residue(s) required for the propagation of feature annotation.</text>
</comment>
<evidence type="ECO:0000256" key="1">
    <source>
        <dbReference type="ARBA" id="ARBA00004589"/>
    </source>
</evidence>
<feature type="region of interest" description="Disordered" evidence="10">
    <location>
        <begin position="142"/>
        <end position="165"/>
    </location>
</feature>
<feature type="domain" description="CFEM" evidence="12">
    <location>
        <begin position="1"/>
        <end position="112"/>
    </location>
</feature>
<accession>A0A2G5HZ24</accession>
<evidence type="ECO:0000256" key="7">
    <source>
        <dbReference type="ARBA" id="ARBA00023157"/>
    </source>
</evidence>
<dbReference type="GO" id="GO:0098552">
    <property type="term" value="C:side of membrane"/>
    <property type="evidence" value="ECO:0007669"/>
    <property type="project" value="UniProtKB-KW"/>
</dbReference>
<evidence type="ECO:0000259" key="12">
    <source>
        <dbReference type="PROSITE" id="PS52012"/>
    </source>
</evidence>
<keyword evidence="5" id="KW-0325">Glycoprotein</keyword>
<evidence type="ECO:0000313" key="16">
    <source>
        <dbReference type="Proteomes" id="UP001302367"/>
    </source>
</evidence>
<evidence type="ECO:0000256" key="4">
    <source>
        <dbReference type="ARBA" id="ARBA00022525"/>
    </source>
</evidence>
<keyword evidence="6 11" id="KW-0732">Signal</keyword>
<dbReference type="GO" id="GO:0005576">
    <property type="term" value="C:extracellular region"/>
    <property type="evidence" value="ECO:0007669"/>
    <property type="project" value="UniProtKB-SubCell"/>
</dbReference>
<dbReference type="EMBL" id="CP134185">
    <property type="protein sequence ID" value="WPA98775.1"/>
    <property type="molecule type" value="Genomic_DNA"/>
</dbReference>
<keyword evidence="16" id="KW-1185">Reference proteome</keyword>
<keyword evidence="7 9" id="KW-1015">Disulfide bond</keyword>
<keyword evidence="4" id="KW-0964">Secreted</keyword>
<dbReference type="AlphaFoldDB" id="A0A2G5HZ24"/>
<evidence type="ECO:0000256" key="5">
    <source>
        <dbReference type="ARBA" id="ARBA00022622"/>
    </source>
</evidence>
<dbReference type="Proteomes" id="UP000230605">
    <property type="component" value="Chromosome 2"/>
</dbReference>
<keyword evidence="9" id="KW-0408">Iron</keyword>
<dbReference type="OrthoDB" id="3065412at2759"/>
<feature type="signal peptide" evidence="11">
    <location>
        <begin position="1"/>
        <end position="16"/>
    </location>
</feature>
<organism evidence="13 15">
    <name type="scientific">Cercospora beticola</name>
    <name type="common">Sugarbeet leaf spot fungus</name>
    <dbReference type="NCBI Taxonomy" id="122368"/>
    <lineage>
        <taxon>Eukaryota</taxon>
        <taxon>Fungi</taxon>
        <taxon>Dikarya</taxon>
        <taxon>Ascomycota</taxon>
        <taxon>Pezizomycotina</taxon>
        <taxon>Dothideomycetes</taxon>
        <taxon>Dothideomycetidae</taxon>
        <taxon>Mycosphaerellales</taxon>
        <taxon>Mycosphaerellaceae</taxon>
        <taxon>Cercospora</taxon>
    </lineage>
</organism>
<evidence type="ECO:0000256" key="10">
    <source>
        <dbReference type="SAM" id="MobiDB-lite"/>
    </source>
</evidence>
<sequence>MAMRYVAALLPALAFALPQQSLDDIPPCAFPPLLTALSGTSCDQTDIACICAQKDIIPTITTNVVAACPGTLTADDVTGFIADLCGSTTPSPESSSSVAESVTSAASSATTAAAMTSTTGVITTDGSPLITTTANASSTAASTTVPSSATSSAGNATTTPSDGSADGLKSSLMAAAVALVGLTWVFAEL</sequence>
<dbReference type="SMART" id="SM00747">
    <property type="entry name" value="CFEM"/>
    <property type="match status" value="1"/>
</dbReference>
<keyword evidence="9" id="KW-0349">Heme</keyword>
<feature type="compositionally biased region" description="Low complexity" evidence="10">
    <location>
        <begin position="142"/>
        <end position="159"/>
    </location>
</feature>
<feature type="disulfide bond" evidence="9">
    <location>
        <begin position="28"/>
        <end position="68"/>
    </location>
</feature>
<dbReference type="Proteomes" id="UP001302367">
    <property type="component" value="Chromosome 2"/>
</dbReference>
<dbReference type="EMBL" id="LKMD01000102">
    <property type="protein sequence ID" value="PIA97533.1"/>
    <property type="molecule type" value="Genomic_DNA"/>
</dbReference>
<keyword evidence="8" id="KW-0449">Lipoprotein</keyword>
<keyword evidence="5" id="KW-0336">GPI-anchor</keyword>
<protein>
    <recommendedName>
        <fullName evidence="12">CFEM domain-containing protein</fullName>
    </recommendedName>
</protein>
<evidence type="ECO:0000313" key="13">
    <source>
        <dbReference type="EMBL" id="PIA97533.1"/>
    </source>
</evidence>
<evidence type="ECO:0000256" key="8">
    <source>
        <dbReference type="ARBA" id="ARBA00023288"/>
    </source>
</evidence>
<feature type="binding site" description="axial binding residue" evidence="9">
    <location>
        <position position="46"/>
    </location>
    <ligand>
        <name>heme</name>
        <dbReference type="ChEBI" id="CHEBI:30413"/>
    </ligand>
    <ligandPart>
        <name>Fe</name>
        <dbReference type="ChEBI" id="CHEBI:18248"/>
    </ligandPart>
</feature>
<gene>
    <name evidence="13" type="ORF">CB0940_06161</name>
    <name evidence="14" type="ORF">RHO25_003388</name>
</gene>
<reference evidence="13 15" key="1">
    <citation type="submission" date="2015-10" db="EMBL/GenBank/DDBJ databases">
        <title>The cercosporin biosynthetic gene cluster was horizontally transferred to several fungal lineages and shown to be expanded in Cercospora beticola based on microsynteny with recipient genomes.</title>
        <authorList>
            <person name="De Jonge R."/>
            <person name="Ebert M.K."/>
            <person name="Suttle J.C."/>
            <person name="Jurick Ii W.M."/>
            <person name="Secor G.A."/>
            <person name="Thomma B.P."/>
            <person name="Van De Peer Y."/>
            <person name="Bolton M.D."/>
        </authorList>
    </citation>
    <scope>NUCLEOTIDE SEQUENCE [LARGE SCALE GENOMIC DNA]</scope>
    <source>
        <strain evidence="13 15">09-40</strain>
    </source>
</reference>
<evidence type="ECO:0000256" key="9">
    <source>
        <dbReference type="PROSITE-ProRule" id="PRU01356"/>
    </source>
</evidence>
<dbReference type="PROSITE" id="PS52012">
    <property type="entry name" value="CFEM"/>
    <property type="match status" value="1"/>
</dbReference>
<evidence type="ECO:0000313" key="14">
    <source>
        <dbReference type="EMBL" id="WPA98775.1"/>
    </source>
</evidence>
<feature type="chain" id="PRO_5013875532" description="CFEM domain-containing protein" evidence="11">
    <location>
        <begin position="17"/>
        <end position="189"/>
    </location>
</feature>
<evidence type="ECO:0000313" key="15">
    <source>
        <dbReference type="Proteomes" id="UP000230605"/>
    </source>
</evidence>
<proteinExistence type="inferred from homology"/>
<dbReference type="InterPro" id="IPR008427">
    <property type="entry name" value="Extracellular_membr_CFEM_dom"/>
</dbReference>
<dbReference type="Pfam" id="PF05730">
    <property type="entry name" value="CFEM"/>
    <property type="match status" value="1"/>
</dbReference>
<name>A0A2G5HZ24_CERBT</name>
<comment type="similarity">
    <text evidence="3">Belongs to the RBT5 family.</text>
</comment>
<evidence type="ECO:0000256" key="11">
    <source>
        <dbReference type="SAM" id="SignalP"/>
    </source>
</evidence>
<feature type="disulfide bond" evidence="9">
    <location>
        <begin position="42"/>
        <end position="49"/>
    </location>
</feature>
<evidence type="ECO:0000256" key="2">
    <source>
        <dbReference type="ARBA" id="ARBA00004613"/>
    </source>
</evidence>
<comment type="subcellular location">
    <subcellularLocation>
        <location evidence="1">Membrane</location>
        <topology evidence="1">Lipid-anchor</topology>
        <topology evidence="1">GPI-anchor</topology>
    </subcellularLocation>
    <subcellularLocation>
        <location evidence="2">Secreted</location>
    </subcellularLocation>
</comment>
<dbReference type="GO" id="GO:0046872">
    <property type="term" value="F:metal ion binding"/>
    <property type="evidence" value="ECO:0007669"/>
    <property type="project" value="UniProtKB-UniRule"/>
</dbReference>
<keyword evidence="5" id="KW-0472">Membrane</keyword>
<evidence type="ECO:0000256" key="6">
    <source>
        <dbReference type="ARBA" id="ARBA00022729"/>
    </source>
</evidence>